<keyword evidence="5" id="KW-0001">2Fe-2S</keyword>
<evidence type="ECO:0000256" key="2">
    <source>
        <dbReference type="ARBA" id="ARBA00004370"/>
    </source>
</evidence>
<evidence type="ECO:0000256" key="12">
    <source>
        <dbReference type="ARBA" id="ARBA00025712"/>
    </source>
</evidence>
<dbReference type="InterPro" id="IPR036922">
    <property type="entry name" value="Rieske_2Fe-2S_sf"/>
</dbReference>
<keyword evidence="4 17" id="KW-0812">Transmembrane</keyword>
<evidence type="ECO:0000256" key="13">
    <source>
        <dbReference type="ARBA" id="ARBA00025729"/>
    </source>
</evidence>
<accession>A0ABP0F5T0</accession>
<evidence type="ECO:0000256" key="5">
    <source>
        <dbReference type="ARBA" id="ARBA00022714"/>
    </source>
</evidence>
<evidence type="ECO:0000256" key="10">
    <source>
        <dbReference type="ARBA" id="ARBA00023014"/>
    </source>
</evidence>
<dbReference type="Gene3D" id="3.90.380.10">
    <property type="entry name" value="Naphthalene 1,2-dioxygenase Alpha Subunit, Chain A, domain 1"/>
    <property type="match status" value="2"/>
</dbReference>
<evidence type="ECO:0000256" key="3">
    <source>
        <dbReference type="ARBA" id="ARBA00004972"/>
    </source>
</evidence>
<feature type="transmembrane region" description="Helical" evidence="17">
    <location>
        <begin position="31"/>
        <end position="53"/>
    </location>
</feature>
<evidence type="ECO:0000256" key="6">
    <source>
        <dbReference type="ARBA" id="ARBA00022723"/>
    </source>
</evidence>
<comment type="catalytic activity">
    <reaction evidence="15">
        <text>cholesterol + NADH + O2 + H(+) = 7-dehydrocholesterol + NAD(+) + 2 H2O</text>
        <dbReference type="Rhea" id="RHEA:51644"/>
        <dbReference type="ChEBI" id="CHEBI:15377"/>
        <dbReference type="ChEBI" id="CHEBI:15378"/>
        <dbReference type="ChEBI" id="CHEBI:15379"/>
        <dbReference type="ChEBI" id="CHEBI:16113"/>
        <dbReference type="ChEBI" id="CHEBI:17759"/>
        <dbReference type="ChEBI" id="CHEBI:57540"/>
        <dbReference type="ChEBI" id="CHEBI:57945"/>
        <dbReference type="EC" id="1.14.19.21"/>
    </reaction>
    <physiologicalReaction direction="left-to-right" evidence="15">
        <dbReference type="Rhea" id="RHEA:51645"/>
    </physiologicalReaction>
</comment>
<comment type="pathway">
    <text evidence="3">Hormone biosynthesis.</text>
</comment>
<name>A0ABP0F5T0_CLALP</name>
<dbReference type="PANTHER" id="PTHR21266">
    <property type="entry name" value="IRON-SULFUR DOMAIN CONTAINING PROTEIN"/>
    <property type="match status" value="1"/>
</dbReference>
<comment type="cofactor">
    <cofactor evidence="1">
        <name>Fe cation</name>
        <dbReference type="ChEBI" id="CHEBI:24875"/>
    </cofactor>
</comment>
<dbReference type="SUPFAM" id="SSF50022">
    <property type="entry name" value="ISP domain"/>
    <property type="match status" value="1"/>
</dbReference>
<evidence type="ECO:0000256" key="8">
    <source>
        <dbReference type="ARBA" id="ARBA00023002"/>
    </source>
</evidence>
<dbReference type="EMBL" id="CAWYQH010000002">
    <property type="protein sequence ID" value="CAK8673804.1"/>
    <property type="molecule type" value="Genomic_DNA"/>
</dbReference>
<dbReference type="InterPro" id="IPR050584">
    <property type="entry name" value="Cholesterol_7-desaturase"/>
</dbReference>
<dbReference type="PANTHER" id="PTHR21266:SF32">
    <property type="entry name" value="CHOLESTEROL 7-DESATURASE NVD"/>
    <property type="match status" value="1"/>
</dbReference>
<evidence type="ECO:0000256" key="14">
    <source>
        <dbReference type="ARBA" id="ARBA00026095"/>
    </source>
</evidence>
<protein>
    <recommendedName>
        <fullName evidence="14">cholesterol 7-desaturase</fullName>
        <ecNumber evidence="14">1.14.19.21</ecNumber>
    </recommendedName>
</protein>
<dbReference type="PROSITE" id="PS51296">
    <property type="entry name" value="RIESKE"/>
    <property type="match status" value="1"/>
</dbReference>
<dbReference type="InterPro" id="IPR017941">
    <property type="entry name" value="Rieske_2Fe-2S"/>
</dbReference>
<dbReference type="EC" id="1.14.19.21" evidence="14"/>
<keyword evidence="20" id="KW-1185">Reference proteome</keyword>
<keyword evidence="10" id="KW-0411">Iron-sulfur</keyword>
<keyword evidence="6" id="KW-0479">Metal-binding</keyword>
<gene>
    <name evidence="19" type="ORF">CVLEPA_LOCUS3555</name>
</gene>
<evidence type="ECO:0000256" key="17">
    <source>
        <dbReference type="SAM" id="Phobius"/>
    </source>
</evidence>
<dbReference type="Pfam" id="PF00355">
    <property type="entry name" value="Rieske"/>
    <property type="match status" value="1"/>
</dbReference>
<comment type="catalytic activity">
    <reaction evidence="16">
        <text>cholesterol + NADPH + O2 + H(+) = 7-dehydrocholesterol + NADP(+) + 2 H2O</text>
        <dbReference type="Rhea" id="RHEA:45024"/>
        <dbReference type="ChEBI" id="CHEBI:15377"/>
        <dbReference type="ChEBI" id="CHEBI:15378"/>
        <dbReference type="ChEBI" id="CHEBI:15379"/>
        <dbReference type="ChEBI" id="CHEBI:16113"/>
        <dbReference type="ChEBI" id="CHEBI:17759"/>
        <dbReference type="ChEBI" id="CHEBI:57783"/>
        <dbReference type="ChEBI" id="CHEBI:58349"/>
        <dbReference type="EC" id="1.14.19.21"/>
    </reaction>
    <physiologicalReaction direction="left-to-right" evidence="16">
        <dbReference type="Rhea" id="RHEA:45025"/>
    </physiologicalReaction>
</comment>
<sequence>MITSYLIASVGTAFCSPNLLSWLGFIADESSATNVACVLFNVLAAILTVWLTAKIYRILFSPLDLYRGANSVGYVHHDSRIQTAQAVKDAQKRKKIGNSPPVFPNGWFRVLDSRSLEKGRVKSVYVFGTQLAVFRNKRGTVRIVDAYCPHLGANLAVGGKVVNSDCLECPFHGWKFSGETGKLVDVPYSQKVPSFVSISTWPCCEVNGFIYIWHHCDKAEPQWRVPEAELLKDFKYVGRTEHIVHAHIQDIPENGADSAHLSHLHKPVIGSDVEQTNDSFLNYLIRHGIQIERDILMWNNKTYLKKPVLMKEESALAKHRRWYQQFYSENSPRLDDQGNLFYPNKADVTDW</sequence>
<evidence type="ECO:0000256" key="16">
    <source>
        <dbReference type="ARBA" id="ARBA00049548"/>
    </source>
</evidence>
<evidence type="ECO:0000256" key="11">
    <source>
        <dbReference type="ARBA" id="ARBA00023136"/>
    </source>
</evidence>
<evidence type="ECO:0000256" key="1">
    <source>
        <dbReference type="ARBA" id="ARBA00001962"/>
    </source>
</evidence>
<evidence type="ECO:0000313" key="19">
    <source>
        <dbReference type="EMBL" id="CAK8673804.1"/>
    </source>
</evidence>
<evidence type="ECO:0000313" key="20">
    <source>
        <dbReference type="Proteomes" id="UP001642483"/>
    </source>
</evidence>
<comment type="pathway">
    <text evidence="12">Steroid hormone biosynthesis; dafachronic acid biosynthesis.</text>
</comment>
<comment type="similarity">
    <text evidence="13">Belongs to the cholesterol 7-desaturase family.</text>
</comment>
<evidence type="ECO:0000256" key="7">
    <source>
        <dbReference type="ARBA" id="ARBA00022989"/>
    </source>
</evidence>
<keyword evidence="7 17" id="KW-1133">Transmembrane helix</keyword>
<keyword evidence="11 17" id="KW-0472">Membrane</keyword>
<evidence type="ECO:0000259" key="18">
    <source>
        <dbReference type="PROSITE" id="PS51296"/>
    </source>
</evidence>
<keyword evidence="9" id="KW-0408">Iron</keyword>
<organism evidence="19 20">
    <name type="scientific">Clavelina lepadiformis</name>
    <name type="common">Light-bulb sea squirt</name>
    <name type="synonym">Ascidia lepadiformis</name>
    <dbReference type="NCBI Taxonomy" id="159417"/>
    <lineage>
        <taxon>Eukaryota</taxon>
        <taxon>Metazoa</taxon>
        <taxon>Chordata</taxon>
        <taxon>Tunicata</taxon>
        <taxon>Ascidiacea</taxon>
        <taxon>Aplousobranchia</taxon>
        <taxon>Clavelinidae</taxon>
        <taxon>Clavelina</taxon>
    </lineage>
</organism>
<keyword evidence="8" id="KW-0560">Oxidoreductase</keyword>
<evidence type="ECO:0000256" key="9">
    <source>
        <dbReference type="ARBA" id="ARBA00023004"/>
    </source>
</evidence>
<evidence type="ECO:0000256" key="4">
    <source>
        <dbReference type="ARBA" id="ARBA00022692"/>
    </source>
</evidence>
<comment type="caution">
    <text evidence="19">The sequence shown here is derived from an EMBL/GenBank/DDBJ whole genome shotgun (WGS) entry which is preliminary data.</text>
</comment>
<dbReference type="Proteomes" id="UP001642483">
    <property type="component" value="Unassembled WGS sequence"/>
</dbReference>
<reference evidence="19 20" key="1">
    <citation type="submission" date="2024-02" db="EMBL/GenBank/DDBJ databases">
        <authorList>
            <person name="Daric V."/>
            <person name="Darras S."/>
        </authorList>
    </citation>
    <scope>NUCLEOTIDE SEQUENCE [LARGE SCALE GENOMIC DNA]</scope>
</reference>
<comment type="subcellular location">
    <subcellularLocation>
        <location evidence="2">Membrane</location>
    </subcellularLocation>
</comment>
<evidence type="ECO:0000256" key="15">
    <source>
        <dbReference type="ARBA" id="ARBA00047853"/>
    </source>
</evidence>
<dbReference type="InterPro" id="IPR045605">
    <property type="entry name" value="KshA-like_C"/>
</dbReference>
<dbReference type="Gene3D" id="2.102.10.10">
    <property type="entry name" value="Rieske [2Fe-2S] iron-sulphur domain"/>
    <property type="match status" value="1"/>
</dbReference>
<proteinExistence type="inferred from homology"/>
<feature type="domain" description="Rieske" evidence="18">
    <location>
        <begin position="107"/>
        <end position="212"/>
    </location>
</feature>
<dbReference type="Pfam" id="PF19298">
    <property type="entry name" value="KshA_C"/>
    <property type="match status" value="2"/>
</dbReference>